<evidence type="ECO:0000259" key="2">
    <source>
        <dbReference type="Pfam" id="PF01636"/>
    </source>
</evidence>
<dbReference type="STRING" id="360911.EAT1b_1574"/>
<evidence type="ECO:0000313" key="3">
    <source>
        <dbReference type="EMBL" id="ACQ70500.1"/>
    </source>
</evidence>
<name>C4KZI7_EXISA</name>
<gene>
    <name evidence="3" type="ordered locus">EAT1b_1574</name>
</gene>
<protein>
    <submittedName>
        <fullName evidence="3">Aminoglycoside phosphotransferase</fullName>
    </submittedName>
</protein>
<dbReference type="SUPFAM" id="SSF56112">
    <property type="entry name" value="Protein kinase-like (PK-like)"/>
    <property type="match status" value="1"/>
</dbReference>
<dbReference type="EMBL" id="CP001615">
    <property type="protein sequence ID" value="ACQ70500.1"/>
    <property type="molecule type" value="Genomic_DNA"/>
</dbReference>
<evidence type="ECO:0000256" key="1">
    <source>
        <dbReference type="SAM" id="Coils"/>
    </source>
</evidence>
<dbReference type="InterPro" id="IPR002575">
    <property type="entry name" value="Aminoglycoside_PTrfase"/>
</dbReference>
<feature type="coiled-coil region" evidence="1">
    <location>
        <begin position="106"/>
        <end position="161"/>
    </location>
</feature>
<dbReference type="Gene3D" id="3.90.1200.10">
    <property type="match status" value="1"/>
</dbReference>
<keyword evidence="1" id="KW-0175">Coiled coil</keyword>
<accession>C4KZI7</accession>
<reference evidence="3 4" key="1">
    <citation type="journal article" date="2011" name="J. Bacteriol.">
        <title>Complete genome sequence of the Thermophilic Bacterium Exiguobacterium sp. AT1b.</title>
        <authorList>
            <person name="Vishnivetskaya T.A."/>
            <person name="Lucas S."/>
            <person name="Copeland A."/>
            <person name="Lapidus A."/>
            <person name="Glavina Del Rio T."/>
            <person name="Dalin E."/>
            <person name="Tice H."/>
            <person name="Bruce D.C."/>
            <person name="Goodwin L.A."/>
            <person name="Pitluck S."/>
            <person name="Saunders E."/>
            <person name="Brettin T."/>
            <person name="Detter C."/>
            <person name="Han C."/>
            <person name="Larimer F."/>
            <person name="Land M.L."/>
            <person name="Hauser L.J."/>
            <person name="Kyrpides N.C."/>
            <person name="Ovchinnikova G."/>
            <person name="Kathariou S."/>
            <person name="Ramaley R.F."/>
            <person name="Rodrigues D.F."/>
            <person name="Hendrix C."/>
            <person name="Richardson P."/>
            <person name="Tiedje J.M."/>
        </authorList>
    </citation>
    <scope>NUCLEOTIDE SEQUENCE [LARGE SCALE GENOMIC DNA]</scope>
    <source>
        <strain evidence="4">ATCC BAA-1283 / AT1b</strain>
    </source>
</reference>
<keyword evidence="4" id="KW-1185">Reference proteome</keyword>
<dbReference type="eggNOG" id="COG3178">
    <property type="taxonomic scope" value="Bacteria"/>
</dbReference>
<sequence length="316" mass="37210">MEQLSVFWENTDLKHEFDQWIDEYISNETWHLEKDTDLTYLVHGNGVYAKAVTSISQSEGMLSQYLAHMFPGLVPDVVAVHPVHPWFILRKVSGHPLRDVPDQEQYEVALREYAKLQQRMSGETEQLLKMGVPDRRPSMLREEIESTFVEMSLNLERVQREEVLALKPELLSMCEELESGIPMSLDHGDLHGGNIFWEPESNQPVILDWGDATITHPFFSMRNILFDLLPEEDDTLWIEKIHELRKVYLKEWRHVAPTEILERHMKIAEELGCVYRAITWHTYVTAHRRDKKDSSDKPAQWLKLLLEYRKLQRDTH</sequence>
<evidence type="ECO:0000313" key="4">
    <source>
        <dbReference type="Proteomes" id="UP000000716"/>
    </source>
</evidence>
<dbReference type="OrthoDB" id="101887at2"/>
<organism evidence="3 4">
    <name type="scientific">Exiguobacterium sp. (strain ATCC BAA-1283 / AT1b)</name>
    <dbReference type="NCBI Taxonomy" id="360911"/>
    <lineage>
        <taxon>Bacteria</taxon>
        <taxon>Bacillati</taxon>
        <taxon>Bacillota</taxon>
        <taxon>Bacilli</taxon>
        <taxon>Bacillales</taxon>
        <taxon>Bacillales Family XII. Incertae Sedis</taxon>
        <taxon>Exiguobacterium</taxon>
    </lineage>
</organism>
<dbReference type="HOGENOM" id="CLU_071279_0_0_9"/>
<proteinExistence type="predicted"/>
<dbReference type="Proteomes" id="UP000000716">
    <property type="component" value="Chromosome"/>
</dbReference>
<dbReference type="AlphaFoldDB" id="C4KZI7"/>
<dbReference type="RefSeq" id="WP_012727619.1">
    <property type="nucleotide sequence ID" value="NC_012673.1"/>
</dbReference>
<dbReference type="KEGG" id="eat:EAT1b_1574"/>
<feature type="domain" description="Aminoglycoside phosphotransferase" evidence="2">
    <location>
        <begin position="73"/>
        <end position="239"/>
    </location>
</feature>
<dbReference type="Pfam" id="PF01636">
    <property type="entry name" value="APH"/>
    <property type="match status" value="1"/>
</dbReference>
<dbReference type="InterPro" id="IPR011009">
    <property type="entry name" value="Kinase-like_dom_sf"/>
</dbReference>